<feature type="compositionally biased region" description="Low complexity" evidence="1">
    <location>
        <begin position="14"/>
        <end position="28"/>
    </location>
</feature>
<evidence type="ECO:0000313" key="4">
    <source>
        <dbReference type="Proteomes" id="UP001175000"/>
    </source>
</evidence>
<comment type="caution">
    <text evidence="3">The sequence shown here is derived from an EMBL/GenBank/DDBJ whole genome shotgun (WGS) entry which is preliminary data.</text>
</comment>
<gene>
    <name evidence="3" type="ORF">B0T14DRAFT_83124</name>
</gene>
<keyword evidence="4" id="KW-1185">Reference proteome</keyword>
<sequence length="218" mass="23639">MACANFATAEDTPSRTSRQRSSSGASPTDQQTCRRLQPRPFPNCAGSTYPRHSTSVLIERSRRAPAKGWGQLTGWEPAVGIPATIFADNIYEDAHRAQRDQSLKKEGDEGFIGYFQEIIPAGAAASNPFQPFKTILSHLATGSPSSLEPVLVHCSLGKYRTGVVCAMILSICDVPDDIVAQGYALSVVGLAAKVTEIISTIRPERSWHVQRGGVVLWR</sequence>
<dbReference type="InterPro" id="IPR029021">
    <property type="entry name" value="Prot-tyrosine_phosphatase-like"/>
</dbReference>
<protein>
    <recommendedName>
        <fullName evidence="2">Tyrosine specific protein phosphatases domain-containing protein</fullName>
    </recommendedName>
</protein>
<reference evidence="3" key="1">
    <citation type="submission" date="2023-06" db="EMBL/GenBank/DDBJ databases">
        <title>Genome-scale phylogeny and comparative genomics of the fungal order Sordariales.</title>
        <authorList>
            <consortium name="Lawrence Berkeley National Laboratory"/>
            <person name="Hensen N."/>
            <person name="Bonometti L."/>
            <person name="Westerberg I."/>
            <person name="Brannstrom I.O."/>
            <person name="Guillou S."/>
            <person name="Cros-Aarteil S."/>
            <person name="Calhoun S."/>
            <person name="Haridas S."/>
            <person name="Kuo A."/>
            <person name="Mondo S."/>
            <person name="Pangilinan J."/>
            <person name="Riley R."/>
            <person name="Labutti K."/>
            <person name="Andreopoulos B."/>
            <person name="Lipzen A."/>
            <person name="Chen C."/>
            <person name="Yanf M."/>
            <person name="Daum C."/>
            <person name="Ng V."/>
            <person name="Clum A."/>
            <person name="Steindorff A."/>
            <person name="Ohm R."/>
            <person name="Martin F."/>
            <person name="Silar P."/>
            <person name="Natvig D."/>
            <person name="Lalanne C."/>
            <person name="Gautier V."/>
            <person name="Ament-Velasquez S.L."/>
            <person name="Kruys A."/>
            <person name="Hutchinson M.I."/>
            <person name="Powell A.J."/>
            <person name="Barry K."/>
            <person name="Miller A.N."/>
            <person name="Grigoriev I.V."/>
            <person name="Debuchy R."/>
            <person name="Gladieux P."/>
            <person name="Thoren M.H."/>
            <person name="Johannesson H."/>
        </authorList>
    </citation>
    <scope>NUCLEOTIDE SEQUENCE</scope>
    <source>
        <strain evidence="3">CBS 606.72</strain>
    </source>
</reference>
<dbReference type="EMBL" id="JAULSU010000001">
    <property type="protein sequence ID" value="KAK0633827.1"/>
    <property type="molecule type" value="Genomic_DNA"/>
</dbReference>
<proteinExistence type="predicted"/>
<dbReference type="InterPro" id="IPR026893">
    <property type="entry name" value="Tyr/Ser_Pase_IphP-type"/>
</dbReference>
<accession>A0AA39XGZ2</accession>
<dbReference type="PROSITE" id="PS00383">
    <property type="entry name" value="TYR_PHOSPHATASE_1"/>
    <property type="match status" value="1"/>
</dbReference>
<feature type="domain" description="Tyrosine specific protein phosphatases" evidence="2">
    <location>
        <begin position="126"/>
        <end position="210"/>
    </location>
</feature>
<name>A0AA39XGZ2_9PEZI</name>
<dbReference type="PROSITE" id="PS50056">
    <property type="entry name" value="TYR_PHOSPHATASE_2"/>
    <property type="match status" value="1"/>
</dbReference>
<dbReference type="Pfam" id="PF13350">
    <property type="entry name" value="Y_phosphatase3"/>
    <property type="match status" value="1"/>
</dbReference>
<dbReference type="InterPro" id="IPR016130">
    <property type="entry name" value="Tyr_Pase_AS"/>
</dbReference>
<dbReference type="SUPFAM" id="SSF52799">
    <property type="entry name" value="(Phosphotyrosine protein) phosphatases II"/>
    <property type="match status" value="1"/>
</dbReference>
<dbReference type="Gene3D" id="3.90.190.10">
    <property type="entry name" value="Protein tyrosine phosphatase superfamily"/>
    <property type="match status" value="1"/>
</dbReference>
<feature type="region of interest" description="Disordered" evidence="1">
    <location>
        <begin position="1"/>
        <end position="48"/>
    </location>
</feature>
<dbReference type="AlphaFoldDB" id="A0AA39XGZ2"/>
<evidence type="ECO:0000256" key="1">
    <source>
        <dbReference type="SAM" id="MobiDB-lite"/>
    </source>
</evidence>
<evidence type="ECO:0000259" key="2">
    <source>
        <dbReference type="PROSITE" id="PS50056"/>
    </source>
</evidence>
<organism evidence="3 4">
    <name type="scientific">Immersiella caudata</name>
    <dbReference type="NCBI Taxonomy" id="314043"/>
    <lineage>
        <taxon>Eukaryota</taxon>
        <taxon>Fungi</taxon>
        <taxon>Dikarya</taxon>
        <taxon>Ascomycota</taxon>
        <taxon>Pezizomycotina</taxon>
        <taxon>Sordariomycetes</taxon>
        <taxon>Sordariomycetidae</taxon>
        <taxon>Sordariales</taxon>
        <taxon>Lasiosphaeriaceae</taxon>
        <taxon>Immersiella</taxon>
    </lineage>
</organism>
<dbReference type="InterPro" id="IPR000387">
    <property type="entry name" value="Tyr_Pase_dom"/>
</dbReference>
<dbReference type="GO" id="GO:0004721">
    <property type="term" value="F:phosphoprotein phosphatase activity"/>
    <property type="evidence" value="ECO:0007669"/>
    <property type="project" value="InterPro"/>
</dbReference>
<evidence type="ECO:0000313" key="3">
    <source>
        <dbReference type="EMBL" id="KAK0633827.1"/>
    </source>
</evidence>
<dbReference type="Proteomes" id="UP001175000">
    <property type="component" value="Unassembled WGS sequence"/>
</dbReference>